<accession>A0ABS5G5R0</accession>
<sequence length="79" mass="8509">MSTNVDPLVLDFVEWVARAPRRHAEVIETWRTSCPRLTIWEDAADAGYVTRTAIGGAGLVVAVTAAGAQLLRDNGRCIG</sequence>
<organism evidence="1 2">
    <name type="scientific">Bradyrhizobium denitrificans</name>
    <dbReference type="NCBI Taxonomy" id="2734912"/>
    <lineage>
        <taxon>Bacteria</taxon>
        <taxon>Pseudomonadati</taxon>
        <taxon>Pseudomonadota</taxon>
        <taxon>Alphaproteobacteria</taxon>
        <taxon>Hyphomicrobiales</taxon>
        <taxon>Nitrobacteraceae</taxon>
        <taxon>Bradyrhizobium</taxon>
    </lineage>
</organism>
<keyword evidence="2" id="KW-1185">Reference proteome</keyword>
<gene>
    <name evidence="1" type="ORF">JQ619_12830</name>
</gene>
<name>A0ABS5G5R0_9BRAD</name>
<dbReference type="RefSeq" id="WP_012042024.1">
    <property type="nucleotide sequence ID" value="NZ_JABFDP010000022.1"/>
</dbReference>
<reference evidence="2" key="1">
    <citation type="journal article" date="2021" name="ISME J.">
        <title>Evolutionary origin and ecological implication of a unique nif island in free-living Bradyrhizobium lineages.</title>
        <authorList>
            <person name="Tao J."/>
        </authorList>
    </citation>
    <scope>NUCLEOTIDE SEQUENCE [LARGE SCALE GENOMIC DNA]</scope>
    <source>
        <strain evidence="2">SZCCT0094</strain>
    </source>
</reference>
<dbReference type="EMBL" id="JAFCLK010000010">
    <property type="protein sequence ID" value="MBR1136655.1"/>
    <property type="molecule type" value="Genomic_DNA"/>
</dbReference>
<evidence type="ECO:0000313" key="2">
    <source>
        <dbReference type="Proteomes" id="UP001314635"/>
    </source>
</evidence>
<evidence type="ECO:0000313" key="1">
    <source>
        <dbReference type="EMBL" id="MBR1136655.1"/>
    </source>
</evidence>
<dbReference type="Proteomes" id="UP001314635">
    <property type="component" value="Unassembled WGS sequence"/>
</dbReference>
<comment type="caution">
    <text evidence="1">The sequence shown here is derived from an EMBL/GenBank/DDBJ whole genome shotgun (WGS) entry which is preliminary data.</text>
</comment>
<proteinExistence type="predicted"/>
<protein>
    <submittedName>
        <fullName evidence="1">Uncharacterized protein</fullName>
    </submittedName>
</protein>